<dbReference type="ExpressionAtlas" id="A0A1D6NT04">
    <property type="expression patterns" value="baseline and differential"/>
</dbReference>
<feature type="compositionally biased region" description="Polar residues" evidence="1">
    <location>
        <begin position="89"/>
        <end position="100"/>
    </location>
</feature>
<feature type="compositionally biased region" description="Polar residues" evidence="1">
    <location>
        <begin position="408"/>
        <end position="417"/>
    </location>
</feature>
<feature type="region of interest" description="Disordered" evidence="1">
    <location>
        <begin position="66"/>
        <end position="103"/>
    </location>
</feature>
<protein>
    <submittedName>
        <fullName evidence="2">Uncharacterized protein</fullName>
    </submittedName>
</protein>
<accession>A0A1D6NT04</accession>
<feature type="region of interest" description="Disordered" evidence="1">
    <location>
        <begin position="358"/>
        <end position="420"/>
    </location>
</feature>
<dbReference type="FunCoup" id="A0A1D6NT04">
    <property type="interactions" value="507"/>
</dbReference>
<reference evidence="2" key="1">
    <citation type="submission" date="2015-12" db="EMBL/GenBank/DDBJ databases">
        <title>Update maize B73 reference genome by single molecule sequencing technologies.</title>
        <authorList>
            <consortium name="Maize Genome Sequencing Project"/>
            <person name="Ware D."/>
        </authorList>
    </citation>
    <scope>NUCLEOTIDE SEQUENCE</scope>
    <source>
        <tissue evidence="2">Seedling</tissue>
    </source>
</reference>
<feature type="compositionally biased region" description="Basic and acidic residues" evidence="1">
    <location>
        <begin position="527"/>
        <end position="550"/>
    </location>
</feature>
<dbReference type="AlphaFoldDB" id="A0A1D6NT04"/>
<feature type="region of interest" description="Disordered" evidence="1">
    <location>
        <begin position="518"/>
        <end position="564"/>
    </location>
</feature>
<feature type="compositionally biased region" description="Basic and acidic residues" evidence="1">
    <location>
        <begin position="66"/>
        <end position="79"/>
    </location>
</feature>
<sequence>MASKVVRSGNTHKRTRWRHDFRAKLGCDCDRAPAQLESGWGHHLVMDIPLRFMALEMEITKRTSSDHVSHCAKGSDRQIRPAGGYRKNYSANQGSGSQNRPYHDDSYLPTKFLDDHFPEIDAAKHQSYLCDFQSSNFHDCFDSSQKFRNAYNDKVVKRKFIKQDFLGNTYNGACVGKYDRNSCRKRNAYHFGGEKTRKNDTNKDRSKRLRCPLEQDQRQQVECNEMRNDSREGNVEMTRLVCQDGAKRNFNQKKNATAPASSDSTKCDGKNILSPKCSKTIASSHTPNLSEGSNDMDPKSDNYVDGCTERGILQHIPVTHTERNIQLKISDNFTQSEAFRRDCLILWRERQLRKDSAAKADNIVKPDQQQTAQRSKMSTGRRVGSGGSAASSCSKSDNKDDSAPECSDQFSGATSSDKLQKFGEGRANKKLEQTIKFPSNSKCNKRPQDATAEKVLKCSLKLLSEADPLEIAQPKGKEKLVDRRQVSTEHQDAKAHSSLNGCSDTCKVDQAAISHCHNSAHQNISQQEKKSAVSDARREEKPGVKCEKKAAGHGAKLAEQSTGLYSDPISLDKETVVSCSKHGTSKIVTKFERKRSLNSRALITCKKATKD</sequence>
<proteinExistence type="predicted"/>
<evidence type="ECO:0000256" key="1">
    <source>
        <dbReference type="SAM" id="MobiDB-lite"/>
    </source>
</evidence>
<dbReference type="EMBL" id="CM000785">
    <property type="protein sequence ID" value="AQL01361.1"/>
    <property type="molecule type" value="Genomic_DNA"/>
</dbReference>
<dbReference type="STRING" id="4577.A0A1D6NT04"/>
<evidence type="ECO:0000313" key="2">
    <source>
        <dbReference type="EMBL" id="AQL01361.1"/>
    </source>
</evidence>
<name>A0A1D6NT04_MAIZE</name>
<feature type="compositionally biased region" description="Polar residues" evidence="1">
    <location>
        <begin position="282"/>
        <end position="293"/>
    </location>
</feature>
<gene>
    <name evidence="2" type="ORF">ZEAMMB73_Zm00001d045034</name>
</gene>
<dbReference type="InParanoid" id="A0A1D6NT04"/>
<organism evidence="2">
    <name type="scientific">Zea mays</name>
    <name type="common">Maize</name>
    <dbReference type="NCBI Taxonomy" id="4577"/>
    <lineage>
        <taxon>Eukaryota</taxon>
        <taxon>Viridiplantae</taxon>
        <taxon>Streptophyta</taxon>
        <taxon>Embryophyta</taxon>
        <taxon>Tracheophyta</taxon>
        <taxon>Spermatophyta</taxon>
        <taxon>Magnoliopsida</taxon>
        <taxon>Liliopsida</taxon>
        <taxon>Poales</taxon>
        <taxon>Poaceae</taxon>
        <taxon>PACMAD clade</taxon>
        <taxon>Panicoideae</taxon>
        <taxon>Andropogonodae</taxon>
        <taxon>Andropogoneae</taxon>
        <taxon>Tripsacinae</taxon>
        <taxon>Zea</taxon>
    </lineage>
</organism>
<feature type="region of interest" description="Disordered" evidence="1">
    <location>
        <begin position="282"/>
        <end position="302"/>
    </location>
</feature>
<feature type="compositionally biased region" description="Polar residues" evidence="1">
    <location>
        <begin position="367"/>
        <end position="378"/>
    </location>
</feature>